<gene>
    <name evidence="4" type="ORF">PAHAL_2G049500</name>
</gene>
<dbReference type="InterPro" id="IPR035979">
    <property type="entry name" value="RBD_domain_sf"/>
</dbReference>
<dbReference type="SUPFAM" id="SSF54928">
    <property type="entry name" value="RNA-binding domain, RBD"/>
    <property type="match status" value="1"/>
</dbReference>
<reference evidence="4" key="1">
    <citation type="submission" date="2018-04" db="EMBL/GenBank/DDBJ databases">
        <title>WGS assembly of Panicum hallii.</title>
        <authorList>
            <person name="Lovell J."/>
            <person name="Jenkins J."/>
            <person name="Lowry D."/>
            <person name="Mamidi S."/>
            <person name="Sreedasyam A."/>
            <person name="Weng X."/>
            <person name="Barry K."/>
            <person name="Bonette J."/>
            <person name="Campitelli B."/>
            <person name="Daum C."/>
            <person name="Gordon S."/>
            <person name="Gould B."/>
            <person name="Lipzen A."/>
            <person name="Macqueen A."/>
            <person name="Palacio-Mejia J."/>
            <person name="Plott C."/>
            <person name="Shakirov E."/>
            <person name="Shu S."/>
            <person name="Yoshinaga Y."/>
            <person name="Zane M."/>
            <person name="Rokhsar D."/>
            <person name="Grimwood J."/>
            <person name="Schmutz J."/>
            <person name="Juenger T."/>
        </authorList>
    </citation>
    <scope>NUCLEOTIDE SEQUENCE [LARGE SCALE GENOMIC DNA]</scope>
    <source>
        <strain evidence="4">FIL2</strain>
    </source>
</reference>
<evidence type="ECO:0000256" key="1">
    <source>
        <dbReference type="ARBA" id="ARBA00022884"/>
    </source>
</evidence>
<dbReference type="InterPro" id="IPR000504">
    <property type="entry name" value="RRM_dom"/>
</dbReference>
<dbReference type="GO" id="GO:0003723">
    <property type="term" value="F:RNA binding"/>
    <property type="evidence" value="ECO:0007669"/>
    <property type="project" value="UniProtKB-UniRule"/>
</dbReference>
<dbReference type="Gramene" id="PAN09765">
    <property type="protein sequence ID" value="PAN09765"/>
    <property type="gene ID" value="PAHAL_2G049500"/>
</dbReference>
<dbReference type="CDD" id="cd00590">
    <property type="entry name" value="RRM_SF"/>
    <property type="match status" value="1"/>
</dbReference>
<name>A0A2S3GW67_9POAL</name>
<dbReference type="PANTHER" id="PTHR21245">
    <property type="entry name" value="HETEROGENEOUS NUCLEAR RIBONUCLEOPROTEIN"/>
    <property type="match status" value="1"/>
</dbReference>
<dbReference type="AlphaFoldDB" id="A0A2S3GW67"/>
<sequence>MSAWQRKVMTEVFVGGHDGEVKEEDVRAVFARAGEITEVRMIMDARTRKNRGYCFVRYRESAQAKKAISEFCKVKICGILCQVEALDVSDKIFLGDIDKKWKKEDVMKLLQKTGVENIDTVTLMADCNNPSYNSGYAFIDLGRIEMH</sequence>
<protein>
    <recommendedName>
        <fullName evidence="3">RRM domain-containing protein</fullName>
    </recommendedName>
</protein>
<keyword evidence="1 2" id="KW-0694">RNA-binding</keyword>
<evidence type="ECO:0000313" key="4">
    <source>
        <dbReference type="EMBL" id="PAN09765.1"/>
    </source>
</evidence>
<dbReference type="PROSITE" id="PS50102">
    <property type="entry name" value="RRM"/>
    <property type="match status" value="1"/>
</dbReference>
<evidence type="ECO:0000259" key="3">
    <source>
        <dbReference type="PROSITE" id="PS50102"/>
    </source>
</evidence>
<evidence type="ECO:0000256" key="2">
    <source>
        <dbReference type="PROSITE-ProRule" id="PRU00176"/>
    </source>
</evidence>
<proteinExistence type="predicted"/>
<dbReference type="InterPro" id="IPR012677">
    <property type="entry name" value="Nucleotide-bd_a/b_plait_sf"/>
</dbReference>
<organism evidence="4">
    <name type="scientific">Panicum hallii</name>
    <dbReference type="NCBI Taxonomy" id="206008"/>
    <lineage>
        <taxon>Eukaryota</taxon>
        <taxon>Viridiplantae</taxon>
        <taxon>Streptophyta</taxon>
        <taxon>Embryophyta</taxon>
        <taxon>Tracheophyta</taxon>
        <taxon>Spermatophyta</taxon>
        <taxon>Magnoliopsida</taxon>
        <taxon>Liliopsida</taxon>
        <taxon>Poales</taxon>
        <taxon>Poaceae</taxon>
        <taxon>PACMAD clade</taxon>
        <taxon>Panicoideae</taxon>
        <taxon>Panicodae</taxon>
        <taxon>Paniceae</taxon>
        <taxon>Panicinae</taxon>
        <taxon>Panicum</taxon>
        <taxon>Panicum sect. Panicum</taxon>
    </lineage>
</organism>
<dbReference type="Pfam" id="PF00076">
    <property type="entry name" value="RRM_1"/>
    <property type="match status" value="1"/>
</dbReference>
<dbReference type="Gene3D" id="3.30.70.330">
    <property type="match status" value="2"/>
</dbReference>
<accession>A0A2S3GW67</accession>
<dbReference type="Proteomes" id="UP000243499">
    <property type="component" value="Chromosome 2"/>
</dbReference>
<dbReference type="EMBL" id="CM008047">
    <property type="protein sequence ID" value="PAN09765.1"/>
    <property type="molecule type" value="Genomic_DNA"/>
</dbReference>
<feature type="domain" description="RRM" evidence="3">
    <location>
        <begin position="10"/>
        <end position="71"/>
    </location>
</feature>
<dbReference type="SMART" id="SM00360">
    <property type="entry name" value="RRM"/>
    <property type="match status" value="1"/>
</dbReference>